<keyword evidence="2" id="KW-1185">Reference proteome</keyword>
<evidence type="ECO:0000313" key="2">
    <source>
        <dbReference type="Proteomes" id="UP001075001"/>
    </source>
</evidence>
<name>A0ABT6EH47_9ENTR</name>
<dbReference type="EMBL" id="JAPQEX020000001">
    <property type="protein sequence ID" value="MDG1643683.1"/>
    <property type="molecule type" value="Genomic_DNA"/>
</dbReference>
<reference evidence="1" key="1">
    <citation type="submission" date="2023-03" db="EMBL/GenBank/DDBJ databases">
        <title>identification of new KPC variant in Klebsiella huaxiensis from the Hospital Sewage Samples in China.</title>
        <authorList>
            <person name="Wu Y."/>
        </authorList>
    </citation>
    <scope>NUCLEOTIDE SEQUENCE</scope>
    <source>
        <strain evidence="1">ZR-9</strain>
    </source>
</reference>
<organism evidence="1 2">
    <name type="scientific">Klebsiella huaxiensis</name>
    <dbReference type="NCBI Taxonomy" id="2153354"/>
    <lineage>
        <taxon>Bacteria</taxon>
        <taxon>Pseudomonadati</taxon>
        <taxon>Pseudomonadota</taxon>
        <taxon>Gammaproteobacteria</taxon>
        <taxon>Enterobacterales</taxon>
        <taxon>Enterobacteriaceae</taxon>
        <taxon>Klebsiella/Raoultella group</taxon>
        <taxon>Klebsiella</taxon>
    </lineage>
</organism>
<dbReference type="RefSeq" id="WP_130624374.1">
    <property type="nucleotide sequence ID" value="NZ_CP036175.1"/>
</dbReference>
<accession>A0ABT6EH47</accession>
<comment type="caution">
    <text evidence="1">The sequence shown here is derived from an EMBL/GenBank/DDBJ whole genome shotgun (WGS) entry which is preliminary data.</text>
</comment>
<protein>
    <submittedName>
        <fullName evidence="1">BNR-4 repeat-containing protein</fullName>
    </submittedName>
</protein>
<dbReference type="Pfam" id="PF15892">
    <property type="entry name" value="BNR_4"/>
    <property type="match status" value="1"/>
</dbReference>
<gene>
    <name evidence="1" type="ORF">OXR69_017665</name>
</gene>
<dbReference type="Proteomes" id="UP001075001">
    <property type="component" value="Unassembled WGS sequence"/>
</dbReference>
<evidence type="ECO:0000313" key="1">
    <source>
        <dbReference type="EMBL" id="MDG1643683.1"/>
    </source>
</evidence>
<proteinExistence type="predicted"/>
<sequence length="432" mass="46976">MANLTISLISDSASESNQAGWWHPLDSFQGLEYYGLCKEFGTSGEHQVEIVKRDADGTLTSGLCKNIDGSVAVYNNDVGHNNPSVIVDGAGYIHVFTSMHVNLLRYFRSAAPGDVSEMVDATLDFPDVDWVWTYPIVGRGPDGAVYCMMRVANRSTVGETKRSGILYRYDVIQGRWSRYAHVAETDNRSVYPDDMSVLGDGVHLIFEWAPYPSAAVRHVGEYGVIGADGLMRSINNSLLSMPVTQGQLAYKPMQPGENPVSGTGLAMGIQSAKFAFDGEGLSHITYRFRTVDDPSGTWFSKFGVYVATWTGSAWSEQQIAYVPPEKGNTSAALAATVQGGKRRVYFSVEYTSSGNAVAIIVLAENAGSGWVYSILGNSAPTLLRLGTAPGNGGDVLYVSAPYDARVYRYFVPENYTPAQQFTSFEVLLSTLL</sequence>